<evidence type="ECO:0000256" key="1">
    <source>
        <dbReference type="SAM" id="SignalP"/>
    </source>
</evidence>
<feature type="signal peptide" evidence="1">
    <location>
        <begin position="1"/>
        <end position="22"/>
    </location>
</feature>
<dbReference type="STRING" id="392484.LP43_0438"/>
<evidence type="ECO:0000313" key="2">
    <source>
        <dbReference type="EMBL" id="KGM08015.1"/>
    </source>
</evidence>
<dbReference type="EMBL" id="JRQD01000001">
    <property type="protein sequence ID" value="KGM08015.1"/>
    <property type="molecule type" value="Genomic_DNA"/>
</dbReference>
<dbReference type="Proteomes" id="UP000029999">
    <property type="component" value="Unassembled WGS sequence"/>
</dbReference>
<name>A0A0A0BJF2_9GAMM</name>
<feature type="chain" id="PRO_5001959361" evidence="1">
    <location>
        <begin position="23"/>
        <end position="175"/>
    </location>
</feature>
<reference evidence="2 3" key="1">
    <citation type="submission" date="2014-09" db="EMBL/GenBank/DDBJ databases">
        <authorList>
            <person name="Grob C."/>
            <person name="Taubert M."/>
            <person name="Howat A.M."/>
            <person name="Burns O.J."/>
            <person name="Dixon J.L."/>
            <person name="Chen Y."/>
            <person name="Murrell J.C."/>
        </authorList>
    </citation>
    <scope>NUCLEOTIDE SEQUENCE [LARGE SCALE GENOMIC DNA]</scope>
    <source>
        <strain evidence="2">L4</strain>
    </source>
</reference>
<dbReference type="RefSeq" id="WP_052093868.1">
    <property type="nucleotide sequence ID" value="NZ_JRQD01000001.1"/>
</dbReference>
<sequence length="175" mass="19461">MNRWATTALVASQLLLSNAVFAHGPTPQKIDESVVIQAPIEAVWEKVSDFNAIADWHPSVESSVPTDEQGTRVLAFKDKGTITESLDELDADRHYLGYRLLEEDIDVFPVSFYSVSVELTESDAGTEMLWQGRFYRADTGNFPPEHYSDEAAVEAMTDFAQDGMNALKAELEGQK</sequence>
<dbReference type="Gene3D" id="3.30.530.20">
    <property type="match status" value="1"/>
</dbReference>
<dbReference type="CDD" id="cd07821">
    <property type="entry name" value="PYR_PYL_RCAR_like"/>
    <property type="match status" value="1"/>
</dbReference>
<comment type="caution">
    <text evidence="2">The sequence shown here is derived from an EMBL/GenBank/DDBJ whole genome shotgun (WGS) entry which is preliminary data.</text>
</comment>
<dbReference type="PANTHER" id="PTHR39332">
    <property type="entry name" value="BLL4707 PROTEIN"/>
    <property type="match status" value="1"/>
</dbReference>
<evidence type="ECO:0000313" key="3">
    <source>
        <dbReference type="Proteomes" id="UP000029999"/>
    </source>
</evidence>
<gene>
    <name evidence="2" type="primary">mxaD</name>
    <name evidence="2" type="ORF">LP43_0438</name>
</gene>
<dbReference type="AlphaFoldDB" id="A0A0A0BJF2"/>
<accession>A0A0A0BJF2</accession>
<keyword evidence="1" id="KW-0732">Signal</keyword>
<dbReference type="Pfam" id="PF10604">
    <property type="entry name" value="Polyketide_cyc2"/>
    <property type="match status" value="1"/>
</dbReference>
<dbReference type="PANTHER" id="PTHR39332:SF7">
    <property type="entry name" value="SRPBCC FAMILY PROTEIN"/>
    <property type="match status" value="1"/>
</dbReference>
<dbReference type="SUPFAM" id="SSF55961">
    <property type="entry name" value="Bet v1-like"/>
    <property type="match status" value="1"/>
</dbReference>
<organism evidence="2 3">
    <name type="scientific">Methylophaga thiooxydans</name>
    <dbReference type="NCBI Taxonomy" id="392484"/>
    <lineage>
        <taxon>Bacteria</taxon>
        <taxon>Pseudomonadati</taxon>
        <taxon>Pseudomonadota</taxon>
        <taxon>Gammaproteobacteria</taxon>
        <taxon>Thiotrichales</taxon>
        <taxon>Piscirickettsiaceae</taxon>
        <taxon>Methylophaga</taxon>
    </lineage>
</organism>
<proteinExistence type="predicted"/>
<protein>
    <submittedName>
        <fullName evidence="2">MxaD protein</fullName>
    </submittedName>
</protein>
<dbReference type="InterPro" id="IPR019587">
    <property type="entry name" value="Polyketide_cyclase/dehydratase"/>
</dbReference>
<dbReference type="InterPro" id="IPR023393">
    <property type="entry name" value="START-like_dom_sf"/>
</dbReference>